<keyword evidence="4" id="KW-0539">Nucleus</keyword>
<dbReference type="PANTHER" id="PTHR10252:SF143">
    <property type="entry name" value="OS01G0102400 PROTEIN"/>
    <property type="match status" value="1"/>
</dbReference>
<dbReference type="GO" id="GO:0005634">
    <property type="term" value="C:nucleus"/>
    <property type="evidence" value="ECO:0007669"/>
    <property type="project" value="UniProtKB-SubCell"/>
</dbReference>
<evidence type="ECO:0000256" key="2">
    <source>
        <dbReference type="ARBA" id="ARBA00023015"/>
    </source>
</evidence>
<dbReference type="eggNOG" id="KOG1657">
    <property type="taxonomic scope" value="Eukaryota"/>
</dbReference>
<dbReference type="InterPro" id="IPR009072">
    <property type="entry name" value="Histone-fold"/>
</dbReference>
<dbReference type="Gene3D" id="1.10.20.10">
    <property type="entry name" value="Histone, subunit A"/>
    <property type="match status" value="1"/>
</dbReference>
<evidence type="ECO:0000313" key="9">
    <source>
        <dbReference type="Proteomes" id="UP000032180"/>
    </source>
</evidence>
<dbReference type="InterPro" id="IPR050568">
    <property type="entry name" value="Transcr_DNA_Rep_Reg"/>
</dbReference>
<name>A0A0D9XID6_9ORYZ</name>
<evidence type="ECO:0000256" key="1">
    <source>
        <dbReference type="ARBA" id="ARBA00004123"/>
    </source>
</evidence>
<reference evidence="9" key="2">
    <citation type="submission" date="2013-12" db="EMBL/GenBank/DDBJ databases">
        <authorList>
            <person name="Yu Y."/>
            <person name="Lee S."/>
            <person name="de Baynast K."/>
            <person name="Wissotski M."/>
            <person name="Liu L."/>
            <person name="Talag J."/>
            <person name="Goicoechea J."/>
            <person name="Angelova A."/>
            <person name="Jetty R."/>
            <person name="Kudrna D."/>
            <person name="Golser W."/>
            <person name="Rivera L."/>
            <person name="Zhang J."/>
            <person name="Wing R."/>
        </authorList>
    </citation>
    <scope>NUCLEOTIDE SEQUENCE</scope>
</reference>
<accession>A0A0D9XID6</accession>
<dbReference type="InterPro" id="IPR007125">
    <property type="entry name" value="H2A/H2B/H3"/>
</dbReference>
<reference evidence="8 9" key="1">
    <citation type="submission" date="2012-08" db="EMBL/GenBank/DDBJ databases">
        <title>Oryza genome evolution.</title>
        <authorList>
            <person name="Wing R.A."/>
        </authorList>
    </citation>
    <scope>NUCLEOTIDE SEQUENCE</scope>
</reference>
<evidence type="ECO:0000256" key="4">
    <source>
        <dbReference type="ARBA" id="ARBA00023242"/>
    </source>
</evidence>
<dbReference type="Gramene" id="LPERR10G03470.1">
    <property type="protein sequence ID" value="LPERR10G03470.1"/>
    <property type="gene ID" value="LPERR10G03470"/>
</dbReference>
<dbReference type="PANTHER" id="PTHR10252">
    <property type="entry name" value="HISTONE-LIKE TRANSCRIPTION FACTOR CCAAT-RELATED"/>
    <property type="match status" value="1"/>
</dbReference>
<proteinExistence type="inferred from homology"/>
<evidence type="ECO:0000313" key="8">
    <source>
        <dbReference type="EnsemblPlants" id="LPERR10G03470.1"/>
    </source>
</evidence>
<dbReference type="STRING" id="77586.A0A0D9XID6"/>
<reference evidence="8" key="3">
    <citation type="submission" date="2015-04" db="UniProtKB">
        <authorList>
            <consortium name="EnsemblPlants"/>
        </authorList>
    </citation>
    <scope>IDENTIFICATION</scope>
</reference>
<organism evidence="8 9">
    <name type="scientific">Leersia perrieri</name>
    <dbReference type="NCBI Taxonomy" id="77586"/>
    <lineage>
        <taxon>Eukaryota</taxon>
        <taxon>Viridiplantae</taxon>
        <taxon>Streptophyta</taxon>
        <taxon>Embryophyta</taxon>
        <taxon>Tracheophyta</taxon>
        <taxon>Spermatophyta</taxon>
        <taxon>Magnoliopsida</taxon>
        <taxon>Liliopsida</taxon>
        <taxon>Poales</taxon>
        <taxon>Poaceae</taxon>
        <taxon>BOP clade</taxon>
        <taxon>Oryzoideae</taxon>
        <taxon>Oryzeae</taxon>
        <taxon>Oryzinae</taxon>
        <taxon>Leersia</taxon>
    </lineage>
</organism>
<dbReference type="SUPFAM" id="SSF47113">
    <property type="entry name" value="Histone-fold"/>
    <property type="match status" value="1"/>
</dbReference>
<sequence length="320" mass="35150">MTIPAKEGWEDNDEDDTLSKLQLLAQQRHAMEEFWKMRQKEIEESRGNQELILPIENVKNIIHAEEDGMMLSDDTPTFVTKLCELFVQELILRAWVCAQSENRDTILDIDIFKAIATTESFNFLHNVVRRHREQGGTIPDTVASNWKSHKLDQTTTVCHPLQAEQVSNIAGYPPHIPVCPPSGQIGTEPTACPLEFVTQTESLLSGSKGKSPLNEVSIPSSKVSMNNSNATATGCGASSSDVATDAQHQGEHAHPSSVEYAFASLEYNCGVPTSPGHGDTISGSADANIRQLEQEKQNIESLVGSQMDVDLVFPNKDLPL</sequence>
<dbReference type="GO" id="GO:0046982">
    <property type="term" value="F:protein heterodimerization activity"/>
    <property type="evidence" value="ECO:0007669"/>
    <property type="project" value="InterPro"/>
</dbReference>
<comment type="similarity">
    <text evidence="5">Belongs to the NFYC/HAP5 subunit family.</text>
</comment>
<feature type="region of interest" description="Disordered" evidence="6">
    <location>
        <begin position="203"/>
        <end position="254"/>
    </location>
</feature>
<feature type="compositionally biased region" description="Polar residues" evidence="6">
    <location>
        <begin position="217"/>
        <end position="242"/>
    </location>
</feature>
<keyword evidence="3" id="KW-0804">Transcription</keyword>
<evidence type="ECO:0000259" key="7">
    <source>
        <dbReference type="Pfam" id="PF00125"/>
    </source>
</evidence>
<dbReference type="Proteomes" id="UP000032180">
    <property type="component" value="Chromosome 10"/>
</dbReference>
<dbReference type="EnsemblPlants" id="LPERR10G03470.1">
    <property type="protein sequence ID" value="LPERR10G03470.1"/>
    <property type="gene ID" value="LPERR10G03470"/>
</dbReference>
<dbReference type="HOGENOM" id="CLU_071714_0_0_1"/>
<evidence type="ECO:0000256" key="6">
    <source>
        <dbReference type="SAM" id="MobiDB-lite"/>
    </source>
</evidence>
<dbReference type="GO" id="GO:0000976">
    <property type="term" value="F:transcription cis-regulatory region binding"/>
    <property type="evidence" value="ECO:0007669"/>
    <property type="project" value="TreeGrafter"/>
</dbReference>
<keyword evidence="9" id="KW-1185">Reference proteome</keyword>
<evidence type="ECO:0000256" key="5">
    <source>
        <dbReference type="ARBA" id="ARBA00038129"/>
    </source>
</evidence>
<dbReference type="GO" id="GO:0006355">
    <property type="term" value="P:regulation of DNA-templated transcription"/>
    <property type="evidence" value="ECO:0007669"/>
    <property type="project" value="TreeGrafter"/>
</dbReference>
<keyword evidence="2" id="KW-0805">Transcription regulation</keyword>
<protein>
    <recommendedName>
        <fullName evidence="7">Core Histone H2A/H2B/H3 domain-containing protein</fullName>
    </recommendedName>
</protein>
<feature type="domain" description="Core Histone H2A/H2B/H3" evidence="7">
    <location>
        <begin position="40"/>
        <end position="115"/>
    </location>
</feature>
<dbReference type="AlphaFoldDB" id="A0A0D9XID6"/>
<evidence type="ECO:0000256" key="3">
    <source>
        <dbReference type="ARBA" id="ARBA00023163"/>
    </source>
</evidence>
<comment type="subcellular location">
    <subcellularLocation>
        <location evidence="1">Nucleus</location>
    </subcellularLocation>
</comment>
<dbReference type="Pfam" id="PF00125">
    <property type="entry name" value="Histone"/>
    <property type="match status" value="1"/>
</dbReference>